<keyword evidence="2" id="KW-1185">Reference proteome</keyword>
<name>A0AAV5NW11_9VIBR</name>
<gene>
    <name evidence="1" type="ORF">GCM10007932_38180</name>
</gene>
<dbReference type="AlphaFoldDB" id="A0AAV5NW11"/>
<reference evidence="2" key="1">
    <citation type="journal article" date="2019" name="Int. J. Syst. Evol. Microbiol.">
        <title>The Global Catalogue of Microorganisms (GCM) 10K type strain sequencing project: providing services to taxonomists for standard genome sequencing and annotation.</title>
        <authorList>
            <consortium name="The Broad Institute Genomics Platform"/>
            <consortium name="The Broad Institute Genome Sequencing Center for Infectious Disease"/>
            <person name="Wu L."/>
            <person name="Ma J."/>
        </authorList>
    </citation>
    <scope>NUCLEOTIDE SEQUENCE [LARGE SCALE GENOMIC DNA]</scope>
    <source>
        <strain evidence="2">NBRC 15640</strain>
    </source>
</reference>
<sequence length="39" mass="4474">MKDEIKMIRDLKEMNLLVDRLAVLMREALEGSKAQDKAA</sequence>
<accession>A0AAV5NW11</accession>
<organism evidence="1 2">
    <name type="scientific">Vibrio penaeicida</name>
    <dbReference type="NCBI Taxonomy" id="104609"/>
    <lineage>
        <taxon>Bacteria</taxon>
        <taxon>Pseudomonadati</taxon>
        <taxon>Pseudomonadota</taxon>
        <taxon>Gammaproteobacteria</taxon>
        <taxon>Vibrionales</taxon>
        <taxon>Vibrionaceae</taxon>
        <taxon>Vibrio</taxon>
    </lineage>
</organism>
<dbReference type="EMBL" id="BSNX01000056">
    <property type="protein sequence ID" value="GLQ74457.1"/>
    <property type="molecule type" value="Genomic_DNA"/>
</dbReference>
<dbReference type="Proteomes" id="UP001156690">
    <property type="component" value="Unassembled WGS sequence"/>
</dbReference>
<protein>
    <submittedName>
        <fullName evidence="1">Uncharacterized protein</fullName>
    </submittedName>
</protein>
<comment type="caution">
    <text evidence="1">The sequence shown here is derived from an EMBL/GenBank/DDBJ whole genome shotgun (WGS) entry which is preliminary data.</text>
</comment>
<proteinExistence type="predicted"/>
<evidence type="ECO:0000313" key="2">
    <source>
        <dbReference type="Proteomes" id="UP001156690"/>
    </source>
</evidence>
<evidence type="ECO:0000313" key="1">
    <source>
        <dbReference type="EMBL" id="GLQ74457.1"/>
    </source>
</evidence>